<gene>
    <name evidence="2" type="ORF">CIAN88_17660</name>
</gene>
<feature type="transmembrane region" description="Helical" evidence="1">
    <location>
        <begin position="187"/>
        <end position="208"/>
    </location>
</feature>
<reference evidence="2 3" key="1">
    <citation type="submission" date="2014-08" db="EMBL/GenBank/DDBJ databases">
        <title>Clostridium innocuum, an unnegligible vancomycin-resistant pathogen causing extra-intestinal infections.</title>
        <authorList>
            <person name="Feng Y."/>
            <person name="Chiu C.-H."/>
        </authorList>
    </citation>
    <scope>NUCLEOTIDE SEQUENCE [LARGE SCALE GENOMIC DNA]</scope>
    <source>
        <strain evidence="2 3">AN88</strain>
    </source>
</reference>
<dbReference type="Proteomes" id="UP000030008">
    <property type="component" value="Unassembled WGS sequence"/>
</dbReference>
<dbReference type="AlphaFoldDB" id="A0A099I306"/>
<dbReference type="InterPro" id="IPR050303">
    <property type="entry name" value="GatZ_KbaZ_carbometab"/>
</dbReference>
<dbReference type="PROSITE" id="PS51108">
    <property type="entry name" value="PTS_EIID"/>
    <property type="match status" value="1"/>
</dbReference>
<accession>A0A099I306</accession>
<feature type="transmembrane region" description="Helical" evidence="1">
    <location>
        <begin position="229"/>
        <end position="247"/>
    </location>
</feature>
<feature type="transmembrane region" description="Helical" evidence="1">
    <location>
        <begin position="145"/>
        <end position="167"/>
    </location>
</feature>
<evidence type="ECO:0000313" key="3">
    <source>
        <dbReference type="Proteomes" id="UP000030008"/>
    </source>
</evidence>
<protein>
    <submittedName>
        <fullName evidence="2">PTS mannose transporter subunit IID</fullName>
    </submittedName>
</protein>
<dbReference type="EMBL" id="JQIF01000092">
    <property type="protein sequence ID" value="KGJ51931.1"/>
    <property type="molecule type" value="Genomic_DNA"/>
</dbReference>
<proteinExistence type="predicted"/>
<dbReference type="PANTHER" id="PTHR32502">
    <property type="entry name" value="N-ACETYLGALACTOSAMINE PERMEASE II COMPONENT-RELATED"/>
    <property type="match status" value="1"/>
</dbReference>
<dbReference type="GO" id="GO:0005886">
    <property type="term" value="C:plasma membrane"/>
    <property type="evidence" value="ECO:0007669"/>
    <property type="project" value="TreeGrafter"/>
</dbReference>
<dbReference type="Pfam" id="PF03613">
    <property type="entry name" value="EIID-AGA"/>
    <property type="match status" value="1"/>
</dbReference>
<comment type="caution">
    <text evidence="2">The sequence shown here is derived from an EMBL/GenBank/DDBJ whole genome shotgun (WGS) entry which is preliminary data.</text>
</comment>
<dbReference type="GO" id="GO:0009401">
    <property type="term" value="P:phosphoenolpyruvate-dependent sugar phosphotransferase system"/>
    <property type="evidence" value="ECO:0007669"/>
    <property type="project" value="InterPro"/>
</dbReference>
<organism evidence="2 3">
    <name type="scientific">Clostridium innocuum</name>
    <dbReference type="NCBI Taxonomy" id="1522"/>
    <lineage>
        <taxon>Bacteria</taxon>
        <taxon>Bacillati</taxon>
        <taxon>Bacillota</taxon>
        <taxon>Clostridia</taxon>
        <taxon>Eubacteriales</taxon>
        <taxon>Clostridiaceae</taxon>
        <taxon>Clostridium</taxon>
    </lineage>
</organism>
<name>A0A099I306_CLOIN</name>
<feature type="transmembrane region" description="Helical" evidence="1">
    <location>
        <begin position="253"/>
        <end position="272"/>
    </location>
</feature>
<evidence type="ECO:0000256" key="1">
    <source>
        <dbReference type="SAM" id="Phobius"/>
    </source>
</evidence>
<sequence length="273" mass="30254">MTTNSNVKKLNKKDLMSIFWRSCHQDASWNYERQQNLAAGYTMCKVIGKLYADDEEGRSRALQRHLEFMAITPHLSTLLYAILAAMEEENANNESFDENSINAVRASLMGPLAGIGDSLIWGTLRIIAAGIAISFSKDGNIMGPLIFLLIFNIPAWLLRYFCLNKGYSLGADVFKQVTESGLMEKVTYAASVVGLMVIGCMSASMVYFELPIKVGSGDFAQPLQDYLNEVMPCLLPLAIFGILYYFLGKKVKTTTILLIIIVLSIVLAFFGIV</sequence>
<dbReference type="RefSeq" id="WP_044907102.1">
    <property type="nucleotide sequence ID" value="NZ_JQIF01000092.1"/>
</dbReference>
<feature type="transmembrane region" description="Helical" evidence="1">
    <location>
        <begin position="106"/>
        <end position="133"/>
    </location>
</feature>
<dbReference type="PANTHER" id="PTHR32502:SF23">
    <property type="entry name" value="TRANSPORT PROTEIN, PTS SYSTEM"/>
    <property type="match status" value="1"/>
</dbReference>
<evidence type="ECO:0000313" key="2">
    <source>
        <dbReference type="EMBL" id="KGJ51931.1"/>
    </source>
</evidence>
<keyword evidence="1" id="KW-0472">Membrane</keyword>
<keyword evidence="1" id="KW-0812">Transmembrane</keyword>
<dbReference type="InterPro" id="IPR004704">
    <property type="entry name" value="PTS_IID_man"/>
</dbReference>
<keyword evidence="1" id="KW-1133">Transmembrane helix</keyword>